<dbReference type="Pfam" id="PF00578">
    <property type="entry name" value="AhpC-TSA"/>
    <property type="match status" value="1"/>
</dbReference>
<keyword evidence="4" id="KW-1015">Disulfide bond</keyword>
<reference evidence="7" key="1">
    <citation type="journal article" date="2022" name="Int. J. Syst. Evol. Microbiol.">
        <title>Pseudomonas aegrilactucae sp. nov. and Pseudomonas morbosilactucae sp. nov., pathogens causing bacterial rot of lettuce in Japan.</title>
        <authorList>
            <person name="Sawada H."/>
            <person name="Fujikawa T."/>
            <person name="Satou M."/>
        </authorList>
    </citation>
    <scope>NUCLEOTIDE SEQUENCE</scope>
    <source>
        <strain evidence="7">0166_1</strain>
    </source>
</reference>
<feature type="domain" description="Thioredoxin" evidence="6">
    <location>
        <begin position="23"/>
        <end position="181"/>
    </location>
</feature>
<keyword evidence="5" id="KW-0676">Redox-active center</keyword>
<dbReference type="InterPro" id="IPR000866">
    <property type="entry name" value="AhpC/TSA"/>
</dbReference>
<protein>
    <submittedName>
        <fullName evidence="7">Thiol-disulfide oxidoreductase ResA</fullName>
    </submittedName>
</protein>
<dbReference type="EMBL" id="CP087164">
    <property type="protein sequence ID" value="UGS35237.1"/>
    <property type="molecule type" value="Genomic_DNA"/>
</dbReference>
<dbReference type="PROSITE" id="PS51352">
    <property type="entry name" value="THIOREDOXIN_2"/>
    <property type="match status" value="1"/>
</dbReference>
<dbReference type="PROSITE" id="PS00194">
    <property type="entry name" value="THIOREDOXIN_1"/>
    <property type="match status" value="1"/>
</dbReference>
<evidence type="ECO:0000256" key="4">
    <source>
        <dbReference type="ARBA" id="ARBA00023157"/>
    </source>
</evidence>
<keyword evidence="3" id="KW-0812">Transmembrane</keyword>
<accession>A0A9E6XVH3</accession>
<proteinExistence type="predicted"/>
<dbReference type="AlphaFoldDB" id="A0A9E6XVH3"/>
<dbReference type="GO" id="GO:0016491">
    <property type="term" value="F:oxidoreductase activity"/>
    <property type="evidence" value="ECO:0007669"/>
    <property type="project" value="InterPro"/>
</dbReference>
<evidence type="ECO:0000256" key="5">
    <source>
        <dbReference type="ARBA" id="ARBA00023284"/>
    </source>
</evidence>
<dbReference type="Gene3D" id="3.40.30.10">
    <property type="entry name" value="Glutaredoxin"/>
    <property type="match status" value="1"/>
</dbReference>
<evidence type="ECO:0000256" key="3">
    <source>
        <dbReference type="ARBA" id="ARBA00022968"/>
    </source>
</evidence>
<dbReference type="InterPro" id="IPR013766">
    <property type="entry name" value="Thioredoxin_domain"/>
</dbReference>
<gene>
    <name evidence="7" type="primary">resA_1</name>
    <name evidence="7" type="ORF">DSM104329_01622</name>
</gene>
<dbReference type="InterPro" id="IPR036249">
    <property type="entry name" value="Thioredoxin-like_sf"/>
</dbReference>
<dbReference type="RefSeq" id="WP_259314913.1">
    <property type="nucleotide sequence ID" value="NZ_CP087164.1"/>
</dbReference>
<evidence type="ECO:0000259" key="6">
    <source>
        <dbReference type="PROSITE" id="PS51352"/>
    </source>
</evidence>
<dbReference type="GO" id="GO:0030313">
    <property type="term" value="C:cell envelope"/>
    <property type="evidence" value="ECO:0007669"/>
    <property type="project" value="UniProtKB-SubCell"/>
</dbReference>
<dbReference type="SUPFAM" id="SSF52833">
    <property type="entry name" value="Thioredoxin-like"/>
    <property type="match status" value="1"/>
</dbReference>
<dbReference type="PANTHER" id="PTHR42852:SF6">
    <property type="entry name" value="THIOL:DISULFIDE INTERCHANGE PROTEIN DSBE"/>
    <property type="match status" value="1"/>
</dbReference>
<dbReference type="KEGG" id="sbae:DSM104329_01622"/>
<keyword evidence="8" id="KW-1185">Reference proteome</keyword>
<dbReference type="InterPro" id="IPR050553">
    <property type="entry name" value="Thioredoxin_ResA/DsbE_sf"/>
</dbReference>
<dbReference type="GO" id="GO:0017004">
    <property type="term" value="P:cytochrome complex assembly"/>
    <property type="evidence" value="ECO:0007669"/>
    <property type="project" value="UniProtKB-KW"/>
</dbReference>
<dbReference type="CDD" id="cd02966">
    <property type="entry name" value="TlpA_like_family"/>
    <property type="match status" value="1"/>
</dbReference>
<evidence type="ECO:0000256" key="2">
    <source>
        <dbReference type="ARBA" id="ARBA00022748"/>
    </source>
</evidence>
<keyword evidence="3" id="KW-0735">Signal-anchor</keyword>
<dbReference type="GO" id="GO:0016209">
    <property type="term" value="F:antioxidant activity"/>
    <property type="evidence" value="ECO:0007669"/>
    <property type="project" value="InterPro"/>
</dbReference>
<name>A0A9E6XVH3_9ACTN</name>
<dbReference type="Proteomes" id="UP001162834">
    <property type="component" value="Chromosome"/>
</dbReference>
<dbReference type="PANTHER" id="PTHR42852">
    <property type="entry name" value="THIOL:DISULFIDE INTERCHANGE PROTEIN DSBE"/>
    <property type="match status" value="1"/>
</dbReference>
<evidence type="ECO:0000313" key="8">
    <source>
        <dbReference type="Proteomes" id="UP001162834"/>
    </source>
</evidence>
<evidence type="ECO:0000256" key="1">
    <source>
        <dbReference type="ARBA" id="ARBA00004196"/>
    </source>
</evidence>
<dbReference type="InterPro" id="IPR017937">
    <property type="entry name" value="Thioredoxin_CS"/>
</dbReference>
<keyword evidence="2" id="KW-0201">Cytochrome c-type biogenesis</keyword>
<evidence type="ECO:0000313" key="7">
    <source>
        <dbReference type="EMBL" id="UGS35237.1"/>
    </source>
</evidence>
<comment type="subcellular location">
    <subcellularLocation>
        <location evidence="1">Cell envelope</location>
    </subcellularLocation>
</comment>
<organism evidence="7 8">
    <name type="scientific">Capillimicrobium parvum</name>
    <dbReference type="NCBI Taxonomy" id="2884022"/>
    <lineage>
        <taxon>Bacteria</taxon>
        <taxon>Bacillati</taxon>
        <taxon>Actinomycetota</taxon>
        <taxon>Thermoleophilia</taxon>
        <taxon>Solirubrobacterales</taxon>
        <taxon>Capillimicrobiaceae</taxon>
        <taxon>Capillimicrobium</taxon>
    </lineage>
</organism>
<sequence>MRRTAFPLVAVLAVAALVGLLVYGVAARSEDKTLDEAVKKGQRPTAPDLALPVLGARGRTRSVADLRGKVVVLNFWASWCEPCKAEAPQLERAQKRLQQDGAGTVLGVTFRDASSDSEAFMRDHGLTYPSVRDVDGKLAQKYGTRALPETFIIDRKGRVVALSRGQVDGKFLDRALSAALEN</sequence>